<keyword evidence="1" id="KW-0732">Signal</keyword>
<name>A0A3S0QYC5_9GAMM</name>
<dbReference type="AlphaFoldDB" id="A0A3S0QYC5"/>
<dbReference type="Proteomes" id="UP000267077">
    <property type="component" value="Unassembled WGS sequence"/>
</dbReference>
<dbReference type="Gene3D" id="3.40.50.10610">
    <property type="entry name" value="ABC-type transport auxiliary lipoprotein component"/>
    <property type="match status" value="1"/>
</dbReference>
<proteinExistence type="predicted"/>
<feature type="signal peptide" evidence="1">
    <location>
        <begin position="1"/>
        <end position="19"/>
    </location>
</feature>
<dbReference type="EMBL" id="RYZR01000003">
    <property type="protein sequence ID" value="RUL65839.1"/>
    <property type="molecule type" value="Genomic_DNA"/>
</dbReference>
<dbReference type="SUPFAM" id="SSF159594">
    <property type="entry name" value="XCC0632-like"/>
    <property type="match status" value="1"/>
</dbReference>
<protein>
    <submittedName>
        <fullName evidence="3">Membrane integrity-associated transporter subunit PqiC</fullName>
    </submittedName>
</protein>
<feature type="domain" description="ABC-type transport auxiliary lipoprotein component" evidence="2">
    <location>
        <begin position="37"/>
        <end position="180"/>
    </location>
</feature>
<reference evidence="3 4" key="1">
    <citation type="submission" date="2018-12" db="EMBL/GenBank/DDBJ databases">
        <title>Dyella dinghuensis sp. nov. DHOA06 and Dyella choica sp. nov. 4M-K27, isolated from forest soil.</title>
        <authorList>
            <person name="Qiu L.-H."/>
            <person name="Gao Z.-H."/>
        </authorList>
    </citation>
    <scope>NUCLEOTIDE SEQUENCE [LARGE SCALE GENOMIC DNA]</scope>
    <source>
        <strain evidence="3 4">DHOA06</strain>
    </source>
</reference>
<dbReference type="PROSITE" id="PS51257">
    <property type="entry name" value="PROKAR_LIPOPROTEIN"/>
    <property type="match status" value="1"/>
</dbReference>
<accession>A0A3S0QYC5</accession>
<evidence type="ECO:0000256" key="1">
    <source>
        <dbReference type="SAM" id="SignalP"/>
    </source>
</evidence>
<dbReference type="OrthoDB" id="5949767at2"/>
<dbReference type="RefSeq" id="WP_126672471.1">
    <property type="nucleotide sequence ID" value="NZ_RYZR01000003.1"/>
</dbReference>
<organism evidence="3 4">
    <name type="scientific">Dyella dinghuensis</name>
    <dbReference type="NCBI Taxonomy" id="1920169"/>
    <lineage>
        <taxon>Bacteria</taxon>
        <taxon>Pseudomonadati</taxon>
        <taxon>Pseudomonadota</taxon>
        <taxon>Gammaproteobacteria</taxon>
        <taxon>Lysobacterales</taxon>
        <taxon>Rhodanobacteraceae</taxon>
        <taxon>Dyella</taxon>
    </lineage>
</organism>
<evidence type="ECO:0000313" key="3">
    <source>
        <dbReference type="EMBL" id="RUL65839.1"/>
    </source>
</evidence>
<keyword evidence="4" id="KW-1185">Reference proteome</keyword>
<dbReference type="InterPro" id="IPR005586">
    <property type="entry name" value="ABC_trans_aux"/>
</dbReference>
<evidence type="ECO:0000259" key="2">
    <source>
        <dbReference type="Pfam" id="PF03886"/>
    </source>
</evidence>
<evidence type="ECO:0000313" key="4">
    <source>
        <dbReference type="Proteomes" id="UP000267077"/>
    </source>
</evidence>
<dbReference type="Pfam" id="PF03886">
    <property type="entry name" value="ABC_trans_aux"/>
    <property type="match status" value="1"/>
</dbReference>
<sequence>MKRYTLVIAVALLAGCASTDLRYHTLQPAIGHPEMSASKFRARLTSVQIPAEVDTEQLVVRANGNTLIRESEDRWAAPLADEIRGALDNAWRQDYGLEDVQGVDDASRSIPHVGVQIQKLDAAVGSHVELVANWWVSLDQAQAAKSWSCQRVYFEHAEGGIDDLVDAQQRVFRSLAGDMALSAVAMESGHVPVCPDH</sequence>
<feature type="chain" id="PRO_5018539825" evidence="1">
    <location>
        <begin position="20"/>
        <end position="197"/>
    </location>
</feature>
<gene>
    <name evidence="3" type="ORF">EKH79_03770</name>
</gene>
<comment type="caution">
    <text evidence="3">The sequence shown here is derived from an EMBL/GenBank/DDBJ whole genome shotgun (WGS) entry which is preliminary data.</text>
</comment>